<name>S2DWS4_INDAL</name>
<evidence type="ECO:0000313" key="2">
    <source>
        <dbReference type="Proteomes" id="UP000006073"/>
    </source>
</evidence>
<protein>
    <submittedName>
        <fullName evidence="1">Uncharacterized protein</fullName>
    </submittedName>
</protein>
<keyword evidence="2" id="KW-1185">Reference proteome</keyword>
<proteinExistence type="predicted"/>
<evidence type="ECO:0000313" key="1">
    <source>
        <dbReference type="EMBL" id="EOZ96531.1"/>
    </source>
</evidence>
<dbReference type="STRING" id="1189612.A33Q_2301"/>
<dbReference type="AlphaFoldDB" id="S2DWS4"/>
<sequence>MGKWIFDGAIDKNKFRVSASLHEAIYCFEPVLSAKFKSKFYL</sequence>
<accession>S2DWS4</accession>
<organism evidence="1 2">
    <name type="scientific">Indibacter alkaliphilus (strain CCUG 57479 / KCTC 22604 / LW1)</name>
    <dbReference type="NCBI Taxonomy" id="1189612"/>
    <lineage>
        <taxon>Bacteria</taxon>
        <taxon>Pseudomonadati</taxon>
        <taxon>Bacteroidota</taxon>
        <taxon>Cytophagia</taxon>
        <taxon>Cytophagales</taxon>
        <taxon>Cyclobacteriaceae</taxon>
    </lineage>
</organism>
<gene>
    <name evidence="1" type="ORF">A33Q_2301</name>
</gene>
<reference evidence="1 2" key="1">
    <citation type="journal article" date="2013" name="Genome Announc.">
        <title>Draft Genome Sequence of Indibacter alkaliphilus Strain LW1T, Isolated from Lonar Lake, a Haloalkaline Lake in the Buldana District of Maharashtra, India.</title>
        <authorList>
            <person name="Singh A."/>
            <person name="Kumar Jangir P."/>
            <person name="Sharma R."/>
            <person name="Singh A."/>
            <person name="Kumar Pinnaka A."/>
            <person name="Shivaji S."/>
        </authorList>
    </citation>
    <scope>NUCLEOTIDE SEQUENCE [LARGE SCALE GENOMIC DNA]</scope>
    <source>
        <strain evidence="2">CCUG 57479 / KCTC 22604 / LW1</strain>
    </source>
</reference>
<comment type="caution">
    <text evidence="1">The sequence shown here is derived from an EMBL/GenBank/DDBJ whole genome shotgun (WGS) entry which is preliminary data.</text>
</comment>
<dbReference type="EMBL" id="ALWO02000033">
    <property type="protein sequence ID" value="EOZ96531.1"/>
    <property type="molecule type" value="Genomic_DNA"/>
</dbReference>
<dbReference type="Proteomes" id="UP000006073">
    <property type="component" value="Unassembled WGS sequence"/>
</dbReference>